<dbReference type="GO" id="GO:0055085">
    <property type="term" value="P:transmembrane transport"/>
    <property type="evidence" value="ECO:0007669"/>
    <property type="project" value="InterPro"/>
</dbReference>
<feature type="transmembrane region" description="Helical" evidence="7">
    <location>
        <begin position="219"/>
        <end position="237"/>
    </location>
</feature>
<evidence type="ECO:0000259" key="8">
    <source>
        <dbReference type="PROSITE" id="PS50928"/>
    </source>
</evidence>
<keyword evidence="2 7" id="KW-0813">Transport</keyword>
<evidence type="ECO:0000256" key="3">
    <source>
        <dbReference type="ARBA" id="ARBA00022475"/>
    </source>
</evidence>
<evidence type="ECO:0000256" key="5">
    <source>
        <dbReference type="ARBA" id="ARBA00022989"/>
    </source>
</evidence>
<keyword evidence="4 7" id="KW-0812">Transmembrane</keyword>
<dbReference type="PANTHER" id="PTHR30465">
    <property type="entry name" value="INNER MEMBRANE ABC TRANSPORTER"/>
    <property type="match status" value="1"/>
</dbReference>
<feature type="transmembrane region" description="Helical" evidence="7">
    <location>
        <begin position="12"/>
        <end position="30"/>
    </location>
</feature>
<name>A0A0P6YRL8_9CHLR</name>
<comment type="subcellular location">
    <subcellularLocation>
        <location evidence="1 7">Cell membrane</location>
        <topology evidence="1 7">Multi-pass membrane protein</topology>
    </subcellularLocation>
</comment>
<comment type="caution">
    <text evidence="9">The sequence shown here is derived from an EMBL/GenBank/DDBJ whole genome shotgun (WGS) entry which is preliminary data.</text>
</comment>
<evidence type="ECO:0000256" key="4">
    <source>
        <dbReference type="ARBA" id="ARBA00022692"/>
    </source>
</evidence>
<dbReference type="EMBL" id="LGKP01000022">
    <property type="protein sequence ID" value="KPL85872.1"/>
    <property type="molecule type" value="Genomic_DNA"/>
</dbReference>
<evidence type="ECO:0000256" key="1">
    <source>
        <dbReference type="ARBA" id="ARBA00004651"/>
    </source>
</evidence>
<keyword evidence="5 7" id="KW-1133">Transmembrane helix</keyword>
<evidence type="ECO:0000256" key="7">
    <source>
        <dbReference type="RuleBase" id="RU363032"/>
    </source>
</evidence>
<comment type="similarity">
    <text evidence="7">Belongs to the binding-protein-dependent transport system permease family.</text>
</comment>
<dbReference type="PATRIC" id="fig|70996.4.peg.3253"/>
<dbReference type="CDD" id="cd06261">
    <property type="entry name" value="TM_PBP2"/>
    <property type="match status" value="1"/>
</dbReference>
<reference evidence="9 10" key="1">
    <citation type="submission" date="2015-07" db="EMBL/GenBank/DDBJ databases">
        <title>Whole genome sequence of Herpetosiphon geysericola DSM 7119.</title>
        <authorList>
            <person name="Hemp J."/>
            <person name="Ward L.M."/>
            <person name="Pace L.A."/>
            <person name="Fischer W.W."/>
        </authorList>
    </citation>
    <scope>NUCLEOTIDE SEQUENCE [LARGE SCALE GENOMIC DNA]</scope>
    <source>
        <strain evidence="9 10">DSM 7119</strain>
    </source>
</reference>
<gene>
    <name evidence="9" type="ORF">SE18_13170</name>
</gene>
<evidence type="ECO:0000256" key="2">
    <source>
        <dbReference type="ARBA" id="ARBA00022448"/>
    </source>
</evidence>
<dbReference type="AlphaFoldDB" id="A0A0P6YRL8"/>
<dbReference type="PANTHER" id="PTHR30465:SF0">
    <property type="entry name" value="OLIGOPEPTIDE TRANSPORT SYSTEM PERMEASE PROTEIN APPB"/>
    <property type="match status" value="1"/>
</dbReference>
<dbReference type="Pfam" id="PF00528">
    <property type="entry name" value="BPD_transp_1"/>
    <property type="match status" value="1"/>
</dbReference>
<dbReference type="InterPro" id="IPR045621">
    <property type="entry name" value="BPD_transp_1_N"/>
</dbReference>
<keyword evidence="3" id="KW-1003">Cell membrane</keyword>
<sequence>MTVYLIRRLFQAILVLLFSSAVIYSLFALAPGGPLDELRQNTDPKSRPSEADIQRQAKLLGADKPWYLWYPTWLAGDTWLDKVGLEQYVGERKGILRWDWGTSWKFQRNAPVLDIIKDKLPDTLWLMISSTIISLVLGIPLGVFSAVRQYSFFDYILTTFSFIGLSLPSFWFGLLIIAVSLWFKRNGWFYFPAGDILALRNYEVPVLGTVVAGSFLDRVMHLVMPVTVLSMLNLANWSRFMRASMLEVLSQDYVRTARAKGVKERVVIYKHAFRNALIPLITIIVFAIPGVFGGALFTETVFNYKALGFTFISALNLKDYPLAMAFLLISSILLVFATLLADVLYTIVDPRIRLD</sequence>
<dbReference type="SUPFAM" id="SSF161098">
    <property type="entry name" value="MetI-like"/>
    <property type="match status" value="1"/>
</dbReference>
<feature type="domain" description="ABC transmembrane type-1" evidence="8">
    <location>
        <begin position="120"/>
        <end position="345"/>
    </location>
</feature>
<protein>
    <recommendedName>
        <fullName evidence="8">ABC transmembrane type-1 domain-containing protein</fullName>
    </recommendedName>
</protein>
<dbReference type="RefSeq" id="WP_054534924.1">
    <property type="nucleotide sequence ID" value="NZ_LGKP01000022.1"/>
</dbReference>
<feature type="transmembrane region" description="Helical" evidence="7">
    <location>
        <begin position="124"/>
        <end position="147"/>
    </location>
</feature>
<organism evidence="9 10">
    <name type="scientific">Herpetosiphon geysericola</name>
    <dbReference type="NCBI Taxonomy" id="70996"/>
    <lineage>
        <taxon>Bacteria</taxon>
        <taxon>Bacillati</taxon>
        <taxon>Chloroflexota</taxon>
        <taxon>Chloroflexia</taxon>
        <taxon>Herpetosiphonales</taxon>
        <taxon>Herpetosiphonaceae</taxon>
        <taxon>Herpetosiphon</taxon>
    </lineage>
</organism>
<feature type="transmembrane region" description="Helical" evidence="7">
    <location>
        <begin position="159"/>
        <end position="183"/>
    </location>
</feature>
<evidence type="ECO:0000313" key="10">
    <source>
        <dbReference type="Proteomes" id="UP000050277"/>
    </source>
</evidence>
<dbReference type="InterPro" id="IPR000515">
    <property type="entry name" value="MetI-like"/>
</dbReference>
<dbReference type="InterPro" id="IPR035906">
    <property type="entry name" value="MetI-like_sf"/>
</dbReference>
<dbReference type="Pfam" id="PF19300">
    <property type="entry name" value="BPD_transp_1_N"/>
    <property type="match status" value="1"/>
</dbReference>
<keyword evidence="6 7" id="KW-0472">Membrane</keyword>
<evidence type="ECO:0000256" key="6">
    <source>
        <dbReference type="ARBA" id="ARBA00023136"/>
    </source>
</evidence>
<dbReference type="STRING" id="70996.SE18_13170"/>
<feature type="transmembrane region" description="Helical" evidence="7">
    <location>
        <begin position="277"/>
        <end position="302"/>
    </location>
</feature>
<dbReference type="Proteomes" id="UP000050277">
    <property type="component" value="Unassembled WGS sequence"/>
</dbReference>
<dbReference type="Gene3D" id="1.10.3720.10">
    <property type="entry name" value="MetI-like"/>
    <property type="match status" value="1"/>
</dbReference>
<proteinExistence type="inferred from homology"/>
<dbReference type="OrthoDB" id="9772184at2"/>
<keyword evidence="10" id="KW-1185">Reference proteome</keyword>
<accession>A0A0P6YRL8</accession>
<evidence type="ECO:0000313" key="9">
    <source>
        <dbReference type="EMBL" id="KPL85872.1"/>
    </source>
</evidence>
<dbReference type="GO" id="GO:0005886">
    <property type="term" value="C:plasma membrane"/>
    <property type="evidence" value="ECO:0007669"/>
    <property type="project" value="UniProtKB-SubCell"/>
</dbReference>
<feature type="transmembrane region" description="Helical" evidence="7">
    <location>
        <begin position="322"/>
        <end position="348"/>
    </location>
</feature>
<dbReference type="PROSITE" id="PS50928">
    <property type="entry name" value="ABC_TM1"/>
    <property type="match status" value="1"/>
</dbReference>